<dbReference type="Pfam" id="PF00069">
    <property type="entry name" value="Pkinase"/>
    <property type="match status" value="1"/>
</dbReference>
<protein>
    <recommendedName>
        <fullName evidence="1">non-specific serine/threonine protein kinase</fullName>
        <ecNumber evidence="1">2.7.11.1</ecNumber>
    </recommendedName>
</protein>
<organism evidence="7 8">
    <name type="scientific">Periplaneta americana</name>
    <name type="common">American cockroach</name>
    <name type="synonym">Blatta americana</name>
    <dbReference type="NCBI Taxonomy" id="6978"/>
    <lineage>
        <taxon>Eukaryota</taxon>
        <taxon>Metazoa</taxon>
        <taxon>Ecdysozoa</taxon>
        <taxon>Arthropoda</taxon>
        <taxon>Hexapoda</taxon>
        <taxon>Insecta</taxon>
        <taxon>Pterygota</taxon>
        <taxon>Neoptera</taxon>
        <taxon>Polyneoptera</taxon>
        <taxon>Dictyoptera</taxon>
        <taxon>Blattodea</taxon>
        <taxon>Blattoidea</taxon>
        <taxon>Blattidae</taxon>
        <taxon>Blattinae</taxon>
        <taxon>Periplaneta</taxon>
    </lineage>
</organism>
<feature type="compositionally biased region" description="Low complexity" evidence="5">
    <location>
        <begin position="468"/>
        <end position="480"/>
    </location>
</feature>
<feature type="compositionally biased region" description="Basic residues" evidence="5">
    <location>
        <begin position="485"/>
        <end position="494"/>
    </location>
</feature>
<dbReference type="EMBL" id="JAJSOF020000021">
    <property type="protein sequence ID" value="KAJ4436629.1"/>
    <property type="molecule type" value="Genomic_DNA"/>
</dbReference>
<name>A0ABQ8SR02_PERAM</name>
<reference evidence="7 8" key="1">
    <citation type="journal article" date="2022" name="Allergy">
        <title>Genome assembly and annotation of Periplaneta americana reveal a comprehensive cockroach allergen profile.</title>
        <authorList>
            <person name="Wang L."/>
            <person name="Xiong Q."/>
            <person name="Saelim N."/>
            <person name="Wang L."/>
            <person name="Nong W."/>
            <person name="Wan A.T."/>
            <person name="Shi M."/>
            <person name="Liu X."/>
            <person name="Cao Q."/>
            <person name="Hui J.H.L."/>
            <person name="Sookrung N."/>
            <person name="Leung T.F."/>
            <person name="Tungtrongchitr A."/>
            <person name="Tsui S.K.W."/>
        </authorList>
    </citation>
    <scope>NUCLEOTIDE SEQUENCE [LARGE SCALE GENOMIC DNA]</scope>
    <source>
        <strain evidence="7">PWHHKU_190912</strain>
    </source>
</reference>
<keyword evidence="2 4" id="KW-0547">Nucleotide-binding</keyword>
<dbReference type="PROSITE" id="PS00107">
    <property type="entry name" value="PROTEIN_KINASE_ATP"/>
    <property type="match status" value="1"/>
</dbReference>
<feature type="compositionally biased region" description="Acidic residues" evidence="5">
    <location>
        <begin position="503"/>
        <end position="517"/>
    </location>
</feature>
<keyword evidence="8" id="KW-1185">Reference proteome</keyword>
<evidence type="ECO:0000259" key="6">
    <source>
        <dbReference type="PROSITE" id="PS50011"/>
    </source>
</evidence>
<feature type="binding site" evidence="4">
    <location>
        <position position="97"/>
    </location>
    <ligand>
        <name>ATP</name>
        <dbReference type="ChEBI" id="CHEBI:30616"/>
    </ligand>
</feature>
<dbReference type="InterPro" id="IPR017441">
    <property type="entry name" value="Protein_kinase_ATP_BS"/>
</dbReference>
<dbReference type="InterPro" id="IPR008271">
    <property type="entry name" value="Ser/Thr_kinase_AS"/>
</dbReference>
<dbReference type="InterPro" id="IPR050235">
    <property type="entry name" value="CK1_Ser-Thr_kinase"/>
</dbReference>
<comment type="caution">
    <text evidence="7">The sequence shown here is derived from an EMBL/GenBank/DDBJ whole genome shotgun (WGS) entry which is preliminary data.</text>
</comment>
<evidence type="ECO:0000256" key="4">
    <source>
        <dbReference type="PROSITE-ProRule" id="PRU10141"/>
    </source>
</evidence>
<dbReference type="EC" id="2.7.11.1" evidence="1"/>
<evidence type="ECO:0000256" key="5">
    <source>
        <dbReference type="SAM" id="MobiDB-lite"/>
    </source>
</evidence>
<evidence type="ECO:0000256" key="2">
    <source>
        <dbReference type="ARBA" id="ARBA00022741"/>
    </source>
</evidence>
<feature type="domain" description="Protein kinase" evidence="6">
    <location>
        <begin position="62"/>
        <end position="333"/>
    </location>
</feature>
<dbReference type="CDD" id="cd14015">
    <property type="entry name" value="STKc_VRK"/>
    <property type="match status" value="1"/>
</dbReference>
<feature type="compositionally biased region" description="Basic residues" evidence="5">
    <location>
        <begin position="455"/>
        <end position="465"/>
    </location>
</feature>
<dbReference type="PROSITE" id="PS00108">
    <property type="entry name" value="PROTEIN_KINASE_ST"/>
    <property type="match status" value="1"/>
</dbReference>
<dbReference type="PROSITE" id="PS50011">
    <property type="entry name" value="PROTEIN_KINASE_DOM"/>
    <property type="match status" value="1"/>
</dbReference>
<keyword evidence="3 4" id="KW-0067">ATP-binding</keyword>
<dbReference type="InterPro" id="IPR011009">
    <property type="entry name" value="Kinase-like_dom_sf"/>
</dbReference>
<sequence length="578" mass="64975">MRLRTVTRSDWVRSSFRIMSLKTNKAAPVKKAQGKRKAANGYKLPDPIPNGEIIKDVAKKQWQIGPSIGVGGFGEIYSASDVSDSPRKKSSLPYVVKIEPHGNGPLFVEMHFYIKVAKPDQIEEWMKQKKLKSLGMPRYLGSGSHECNGQKYRFVVMDRYGKDLWSLFLQNNRLFPLPTIFRVGLQIINILEYIHSKGYVHADIKGSNLLLGLHKGTENQVYLVDFGLASRYSKEYKPDPKKAHNGTIEYTSRDAHVGVSTRRGDLEILGYNLVQWMTSKLPWENNLRDSVHVHQQKNKYMDNIPEFVKKCFQKTNPPGKGTKKASVCKGKCVCPSSDSECVLCVTLSHLCKKNATIRKKNKTKQNRDDSIDDITSESEKKMSSVCGVSVKPRNANKNNMKKPASSCAMVKYLEYVASLKDNEEPDYGKCKKLLELGLKECKCSVEGKLEFSGKGTKKASPRKGKNTSPSSDSECSTSDTEPSHKKNATIRKKNKTEQNRDDSIDDITSESDEEDEQTNGRAKPRNANKNNMKKPASSWRDCPTAIASNVNKAGEYKRAIDDAKEFGTKKQKKTGAFY</sequence>
<accession>A0ABQ8SR02</accession>
<dbReference type="SUPFAM" id="SSF56112">
    <property type="entry name" value="Protein kinase-like (PK-like)"/>
    <property type="match status" value="1"/>
</dbReference>
<evidence type="ECO:0000256" key="3">
    <source>
        <dbReference type="ARBA" id="ARBA00022840"/>
    </source>
</evidence>
<evidence type="ECO:0000256" key="1">
    <source>
        <dbReference type="ARBA" id="ARBA00012513"/>
    </source>
</evidence>
<dbReference type="Proteomes" id="UP001148838">
    <property type="component" value="Unassembled WGS sequence"/>
</dbReference>
<gene>
    <name evidence="7" type="ORF">ANN_16760</name>
</gene>
<dbReference type="PANTHER" id="PTHR11909">
    <property type="entry name" value="CASEIN KINASE-RELATED"/>
    <property type="match status" value="1"/>
</dbReference>
<dbReference type="InterPro" id="IPR000719">
    <property type="entry name" value="Prot_kinase_dom"/>
</dbReference>
<dbReference type="Gene3D" id="1.10.510.10">
    <property type="entry name" value="Transferase(Phosphotransferase) domain 1"/>
    <property type="match status" value="2"/>
</dbReference>
<dbReference type="SMART" id="SM00220">
    <property type="entry name" value="S_TKc"/>
    <property type="match status" value="1"/>
</dbReference>
<proteinExistence type="predicted"/>
<feature type="region of interest" description="Disordered" evidence="5">
    <location>
        <begin position="452"/>
        <end position="545"/>
    </location>
</feature>
<evidence type="ECO:0000313" key="7">
    <source>
        <dbReference type="EMBL" id="KAJ4436629.1"/>
    </source>
</evidence>
<evidence type="ECO:0000313" key="8">
    <source>
        <dbReference type="Proteomes" id="UP001148838"/>
    </source>
</evidence>